<evidence type="ECO:0000313" key="11">
    <source>
        <dbReference type="EMBL" id="CAI9105934.1"/>
    </source>
</evidence>
<evidence type="ECO:0000256" key="9">
    <source>
        <dbReference type="ARBA" id="ARBA00023180"/>
    </source>
</evidence>
<evidence type="ECO:0000256" key="4">
    <source>
        <dbReference type="ARBA" id="ARBA00022729"/>
    </source>
</evidence>
<proteinExistence type="predicted"/>
<dbReference type="PANTHER" id="PTHR47986:SF10">
    <property type="entry name" value="RECEPTOR-LIKE KINASE TMK4"/>
    <property type="match status" value="1"/>
</dbReference>
<feature type="compositionally biased region" description="Basic and acidic residues" evidence="10">
    <location>
        <begin position="139"/>
        <end position="157"/>
    </location>
</feature>
<protein>
    <submittedName>
        <fullName evidence="11">OLC1v1004971C1</fullName>
    </submittedName>
</protein>
<keyword evidence="5" id="KW-0677">Repeat</keyword>
<dbReference type="EMBL" id="OX459122">
    <property type="protein sequence ID" value="CAI9105934.1"/>
    <property type="molecule type" value="Genomic_DNA"/>
</dbReference>
<keyword evidence="8" id="KW-0675">Receptor</keyword>
<evidence type="ECO:0000256" key="2">
    <source>
        <dbReference type="ARBA" id="ARBA00022614"/>
    </source>
</evidence>
<dbReference type="Proteomes" id="UP001161247">
    <property type="component" value="Chromosome 5"/>
</dbReference>
<accession>A0AAV1DDL4</accession>
<dbReference type="GO" id="GO:0016020">
    <property type="term" value="C:membrane"/>
    <property type="evidence" value="ECO:0007669"/>
    <property type="project" value="UniProtKB-SubCell"/>
</dbReference>
<evidence type="ECO:0000256" key="8">
    <source>
        <dbReference type="ARBA" id="ARBA00023170"/>
    </source>
</evidence>
<reference evidence="11" key="1">
    <citation type="submission" date="2023-03" db="EMBL/GenBank/DDBJ databases">
        <authorList>
            <person name="Julca I."/>
        </authorList>
    </citation>
    <scope>NUCLEOTIDE SEQUENCE</scope>
</reference>
<feature type="region of interest" description="Disordered" evidence="10">
    <location>
        <begin position="136"/>
        <end position="161"/>
    </location>
</feature>
<evidence type="ECO:0000256" key="10">
    <source>
        <dbReference type="SAM" id="MobiDB-lite"/>
    </source>
</evidence>
<keyword evidence="9" id="KW-0325">Glycoprotein</keyword>
<sequence>MAWRPRRKGKEVTEKADSQTDEEISNSMGSFQPVAMENPKSPAKSIEVSSPKLTTVLPFLNHDIMLESICATKIVEIGESNGLGKEYSNQGIIDDRGNNGKKWIDLCKLSIEYIEPVTVDSWKICRMQILDQVWSSRQAPEKKPESSKPDSSVKETEQPTETVMEELDACLGLMQEVYSDQNIREILRPQFENREMLITAQKAMDDTQPQERSYLAALSAKVIVNKEDIREHPDHVLDTDKKPFQRIYKVAKLAAQCIARNPNQRPTIVQVVFVLPMVNNELKPFLLHQIQAANTTTMSTTMPPPAERLKKKLFGGGGDDIWDGCFFLKFR</sequence>
<keyword evidence="6" id="KW-1133">Transmembrane helix</keyword>
<gene>
    <name evidence="11" type="ORF">OLC1_LOCUS14529</name>
</gene>
<keyword evidence="3" id="KW-0812">Transmembrane</keyword>
<keyword evidence="4" id="KW-0732">Signal</keyword>
<evidence type="ECO:0000256" key="5">
    <source>
        <dbReference type="ARBA" id="ARBA00022737"/>
    </source>
</evidence>
<comment type="subcellular location">
    <subcellularLocation>
        <location evidence="1">Membrane</location>
        <topology evidence="1">Single-pass membrane protein</topology>
    </subcellularLocation>
</comment>
<dbReference type="AlphaFoldDB" id="A0AAV1DDL4"/>
<name>A0AAV1DDL4_OLDCO</name>
<evidence type="ECO:0000256" key="1">
    <source>
        <dbReference type="ARBA" id="ARBA00004167"/>
    </source>
</evidence>
<evidence type="ECO:0000256" key="3">
    <source>
        <dbReference type="ARBA" id="ARBA00022692"/>
    </source>
</evidence>
<evidence type="ECO:0000256" key="6">
    <source>
        <dbReference type="ARBA" id="ARBA00022989"/>
    </source>
</evidence>
<evidence type="ECO:0000313" key="12">
    <source>
        <dbReference type="Proteomes" id="UP001161247"/>
    </source>
</evidence>
<dbReference type="PANTHER" id="PTHR47986">
    <property type="entry name" value="OSJNBA0070M12.3 PROTEIN"/>
    <property type="match status" value="1"/>
</dbReference>
<feature type="region of interest" description="Disordered" evidence="10">
    <location>
        <begin position="1"/>
        <end position="46"/>
    </location>
</feature>
<keyword evidence="7" id="KW-0472">Membrane</keyword>
<keyword evidence="2" id="KW-0433">Leucine-rich repeat</keyword>
<organism evidence="11 12">
    <name type="scientific">Oldenlandia corymbosa var. corymbosa</name>
    <dbReference type="NCBI Taxonomy" id="529605"/>
    <lineage>
        <taxon>Eukaryota</taxon>
        <taxon>Viridiplantae</taxon>
        <taxon>Streptophyta</taxon>
        <taxon>Embryophyta</taxon>
        <taxon>Tracheophyta</taxon>
        <taxon>Spermatophyta</taxon>
        <taxon>Magnoliopsida</taxon>
        <taxon>eudicotyledons</taxon>
        <taxon>Gunneridae</taxon>
        <taxon>Pentapetalae</taxon>
        <taxon>asterids</taxon>
        <taxon>lamiids</taxon>
        <taxon>Gentianales</taxon>
        <taxon>Rubiaceae</taxon>
        <taxon>Rubioideae</taxon>
        <taxon>Spermacoceae</taxon>
        <taxon>Hedyotis-Oldenlandia complex</taxon>
        <taxon>Oldenlandia</taxon>
    </lineage>
</organism>
<dbReference type="InterPro" id="IPR052422">
    <property type="entry name" value="Auxin_Ser/Thr_Kinase"/>
</dbReference>
<evidence type="ECO:0000256" key="7">
    <source>
        <dbReference type="ARBA" id="ARBA00023136"/>
    </source>
</evidence>
<keyword evidence="12" id="KW-1185">Reference proteome</keyword>